<keyword evidence="3" id="KW-0067">ATP-binding</keyword>
<protein>
    <submittedName>
        <fullName evidence="7">Putative RecA</fullName>
    </submittedName>
</protein>
<dbReference type="Pfam" id="PF00154">
    <property type="entry name" value="RecA_N"/>
    <property type="match status" value="1"/>
</dbReference>
<dbReference type="GO" id="GO:0005524">
    <property type="term" value="F:ATP binding"/>
    <property type="evidence" value="ECO:0007669"/>
    <property type="project" value="UniProtKB-KW"/>
</dbReference>
<evidence type="ECO:0000259" key="5">
    <source>
        <dbReference type="PROSITE" id="PS50162"/>
    </source>
</evidence>
<dbReference type="PRINTS" id="PR00142">
    <property type="entry name" value="RECA"/>
</dbReference>
<dbReference type="EMBL" id="MT142913">
    <property type="protein sequence ID" value="QJA90449.1"/>
    <property type="molecule type" value="Genomic_DNA"/>
</dbReference>
<proteinExistence type="inferred from homology"/>
<keyword evidence="2" id="KW-0547">Nucleotide-binding</keyword>
<dbReference type="GO" id="GO:0003697">
    <property type="term" value="F:single-stranded DNA binding"/>
    <property type="evidence" value="ECO:0007669"/>
    <property type="project" value="InterPro"/>
</dbReference>
<feature type="domain" description="RecA family profile 1" evidence="5">
    <location>
        <begin position="26"/>
        <end position="86"/>
    </location>
</feature>
<reference evidence="7" key="1">
    <citation type="submission" date="2020-03" db="EMBL/GenBank/DDBJ databases">
        <title>The deep terrestrial virosphere.</title>
        <authorList>
            <person name="Holmfeldt K."/>
            <person name="Nilsson E."/>
            <person name="Simone D."/>
            <person name="Lopez-Fernandez M."/>
            <person name="Wu X."/>
            <person name="de Brujin I."/>
            <person name="Lundin D."/>
            <person name="Andersson A."/>
            <person name="Bertilsson S."/>
            <person name="Dopson M."/>
        </authorList>
    </citation>
    <scope>NUCLEOTIDE SEQUENCE</scope>
    <source>
        <strain evidence="7">MM415B02375</strain>
    </source>
</reference>
<dbReference type="GO" id="GO:0006281">
    <property type="term" value="P:DNA repair"/>
    <property type="evidence" value="ECO:0007669"/>
    <property type="project" value="InterPro"/>
</dbReference>
<dbReference type="PANTHER" id="PTHR45900:SF1">
    <property type="entry name" value="MITOCHONDRIAL DNA REPAIR PROTEIN RECA HOMOLOG-RELATED"/>
    <property type="match status" value="1"/>
</dbReference>
<evidence type="ECO:0000259" key="6">
    <source>
        <dbReference type="PROSITE" id="PS50163"/>
    </source>
</evidence>
<evidence type="ECO:0000256" key="1">
    <source>
        <dbReference type="ARBA" id="ARBA00009391"/>
    </source>
</evidence>
<keyword evidence="4" id="KW-0233">DNA recombination</keyword>
<gene>
    <name evidence="7" type="ORF">MM415B02375_0008</name>
</gene>
<feature type="domain" description="RecA family profile 2" evidence="6">
    <location>
        <begin position="204"/>
        <end position="272"/>
    </location>
</feature>
<sequence length="343" mass="37735">MGKDFNELVKAILNKTDRIFVPEGKTTWRLPTGIPSLDAALGGGIPGGTISQIYGPETSGKSTLALHIAGQAVKLGYRTAYIGLEGYSEQYAKSCGVEVDKLDENGGKLFNVISGDFAEEIFNTCIEGIRNYDLKVIVMDSISAAIPKANIEKKQPTDAMDKGPSMGVKARVVGYFIEQLQNPVRRKQAMFVTVNQLRSDIGKFVSGLKPGGGMALQYYSDIKISMWGKQDPTSGDVEAKITIKKGKEWDVIPYSTTTLYLAHGKGIDIERDIIVTCARVGLIKKGGSWYTYVDDKKKEHKYQGLEKFSDALRKDAALREDLYQKAIQVGVPEVEKDEEESED</sequence>
<dbReference type="InterPro" id="IPR049428">
    <property type="entry name" value="RecA-like_N"/>
</dbReference>
<dbReference type="AlphaFoldDB" id="A0A6M3L7X2"/>
<accession>A0A6M3L7X2</accession>
<dbReference type="PROSITE" id="PS50163">
    <property type="entry name" value="RECA_3"/>
    <property type="match status" value="1"/>
</dbReference>
<dbReference type="Gene3D" id="3.30.250.10">
    <property type="entry name" value="RecA protein, C-terminal domain"/>
    <property type="match status" value="1"/>
</dbReference>
<evidence type="ECO:0000256" key="2">
    <source>
        <dbReference type="ARBA" id="ARBA00022741"/>
    </source>
</evidence>
<dbReference type="InterPro" id="IPR020588">
    <property type="entry name" value="RecA_ATP-bd"/>
</dbReference>
<evidence type="ECO:0000256" key="3">
    <source>
        <dbReference type="ARBA" id="ARBA00022840"/>
    </source>
</evidence>
<dbReference type="GO" id="GO:0140664">
    <property type="term" value="F:ATP-dependent DNA damage sensor activity"/>
    <property type="evidence" value="ECO:0007669"/>
    <property type="project" value="InterPro"/>
</dbReference>
<name>A0A6M3L7X2_9ZZZZ</name>
<dbReference type="Gene3D" id="3.40.50.300">
    <property type="entry name" value="P-loop containing nucleotide triphosphate hydrolases"/>
    <property type="match status" value="1"/>
</dbReference>
<organism evidence="7">
    <name type="scientific">viral metagenome</name>
    <dbReference type="NCBI Taxonomy" id="1070528"/>
    <lineage>
        <taxon>unclassified sequences</taxon>
        <taxon>metagenomes</taxon>
        <taxon>organismal metagenomes</taxon>
    </lineage>
</organism>
<dbReference type="InterPro" id="IPR027417">
    <property type="entry name" value="P-loop_NTPase"/>
</dbReference>
<comment type="similarity">
    <text evidence="1">Belongs to the RecA family.</text>
</comment>
<dbReference type="GO" id="GO:0006310">
    <property type="term" value="P:DNA recombination"/>
    <property type="evidence" value="ECO:0007669"/>
    <property type="project" value="UniProtKB-KW"/>
</dbReference>
<dbReference type="PROSITE" id="PS50162">
    <property type="entry name" value="RECA_2"/>
    <property type="match status" value="1"/>
</dbReference>
<dbReference type="SUPFAM" id="SSF52540">
    <property type="entry name" value="P-loop containing nucleoside triphosphate hydrolases"/>
    <property type="match status" value="1"/>
</dbReference>
<dbReference type="InterPro" id="IPR020587">
    <property type="entry name" value="RecA_monomer-monomer_interface"/>
</dbReference>
<dbReference type="InterPro" id="IPR013765">
    <property type="entry name" value="DNA_recomb/repair_RecA"/>
</dbReference>
<dbReference type="PANTHER" id="PTHR45900">
    <property type="entry name" value="RECA"/>
    <property type="match status" value="1"/>
</dbReference>
<evidence type="ECO:0000313" key="7">
    <source>
        <dbReference type="EMBL" id="QJA90449.1"/>
    </source>
</evidence>
<evidence type="ECO:0000256" key="4">
    <source>
        <dbReference type="ARBA" id="ARBA00023172"/>
    </source>
</evidence>